<gene>
    <name evidence="4" type="ORF">MEDL_33614</name>
</gene>
<protein>
    <submittedName>
        <fullName evidence="4">G2H3</fullName>
        <ecNumber evidence="4">2.3.2.26</ecNumber>
    </submittedName>
</protein>
<keyword evidence="1 2" id="KW-0833">Ubl conjugation pathway</keyword>
<dbReference type="SUPFAM" id="SSF56204">
    <property type="entry name" value="Hect, E3 ligase catalytic domain"/>
    <property type="match status" value="1"/>
</dbReference>
<proteinExistence type="predicted"/>
<dbReference type="GO" id="GO:0061630">
    <property type="term" value="F:ubiquitin protein ligase activity"/>
    <property type="evidence" value="ECO:0007669"/>
    <property type="project" value="UniProtKB-EC"/>
</dbReference>
<evidence type="ECO:0000313" key="4">
    <source>
        <dbReference type="EMBL" id="CAG2220093.1"/>
    </source>
</evidence>
<keyword evidence="5" id="KW-1185">Reference proteome</keyword>
<evidence type="ECO:0000313" key="5">
    <source>
        <dbReference type="Proteomes" id="UP000683360"/>
    </source>
</evidence>
<name>A0A8S3SIT3_MYTED</name>
<dbReference type="Proteomes" id="UP000683360">
    <property type="component" value="Unassembled WGS sequence"/>
</dbReference>
<dbReference type="PROSITE" id="PS50237">
    <property type="entry name" value="HECT"/>
    <property type="match status" value="1"/>
</dbReference>
<dbReference type="Gene3D" id="3.30.2410.10">
    <property type="entry name" value="Hect, E3 ligase catalytic domain"/>
    <property type="match status" value="1"/>
</dbReference>
<evidence type="ECO:0000256" key="1">
    <source>
        <dbReference type="ARBA" id="ARBA00022786"/>
    </source>
</evidence>
<evidence type="ECO:0000256" key="2">
    <source>
        <dbReference type="PROSITE-ProRule" id="PRU00104"/>
    </source>
</evidence>
<dbReference type="EC" id="2.3.2.26" evidence="4"/>
<sequence length="253" mass="28675">MVQVPGCPEIRSDDVGRKDLKSYKITKPVVLAVKWIHQEDDDDDMFMGNNEPIVEETSEEAIIEMENNHKSDLQLADAQTAEEACNLLEKSETLHQLMGISKPIRNKQDKENLIQKMLNFVMIENMKAAYNEKLPQGPGDFQLGEGNVPIHFYETVKSTFQDVFSFTTGLKSPPPLGLNPEPSIAFLHVENLNHGLERKDRFLPVANTCINQIKIPCNPNIRRCRQFIADLELAFTGFEGFCDESLVQDEVLL</sequence>
<feature type="domain" description="HECT" evidence="3">
    <location>
        <begin position="161"/>
        <end position="216"/>
    </location>
</feature>
<dbReference type="AlphaFoldDB" id="A0A8S3SIT3"/>
<accession>A0A8S3SIT3</accession>
<reference evidence="4" key="1">
    <citation type="submission" date="2021-03" db="EMBL/GenBank/DDBJ databases">
        <authorList>
            <person name="Bekaert M."/>
        </authorList>
    </citation>
    <scope>NUCLEOTIDE SEQUENCE</scope>
</reference>
<dbReference type="EMBL" id="CAJPWZ010001649">
    <property type="protein sequence ID" value="CAG2220093.1"/>
    <property type="molecule type" value="Genomic_DNA"/>
</dbReference>
<feature type="active site" description="Glycyl thioester intermediate" evidence="2">
    <location>
        <position position="209"/>
    </location>
</feature>
<dbReference type="OrthoDB" id="6131538at2759"/>
<dbReference type="Pfam" id="PF00632">
    <property type="entry name" value="HECT"/>
    <property type="match status" value="1"/>
</dbReference>
<organism evidence="4 5">
    <name type="scientific">Mytilus edulis</name>
    <name type="common">Blue mussel</name>
    <dbReference type="NCBI Taxonomy" id="6550"/>
    <lineage>
        <taxon>Eukaryota</taxon>
        <taxon>Metazoa</taxon>
        <taxon>Spiralia</taxon>
        <taxon>Lophotrochozoa</taxon>
        <taxon>Mollusca</taxon>
        <taxon>Bivalvia</taxon>
        <taxon>Autobranchia</taxon>
        <taxon>Pteriomorphia</taxon>
        <taxon>Mytilida</taxon>
        <taxon>Mytiloidea</taxon>
        <taxon>Mytilidae</taxon>
        <taxon>Mytilinae</taxon>
        <taxon>Mytilus</taxon>
    </lineage>
</organism>
<dbReference type="InterPro" id="IPR000569">
    <property type="entry name" value="HECT_dom"/>
</dbReference>
<keyword evidence="4" id="KW-0012">Acyltransferase</keyword>
<keyword evidence="4" id="KW-0808">Transferase</keyword>
<dbReference type="InterPro" id="IPR035983">
    <property type="entry name" value="Hect_E3_ubiquitin_ligase"/>
</dbReference>
<comment type="caution">
    <text evidence="4">The sequence shown here is derived from an EMBL/GenBank/DDBJ whole genome shotgun (WGS) entry which is preliminary data.</text>
</comment>
<evidence type="ECO:0000259" key="3">
    <source>
        <dbReference type="PROSITE" id="PS50237"/>
    </source>
</evidence>